<gene>
    <name evidence="2" type="ORF">RYX56_01760</name>
</gene>
<feature type="domain" description="Glutaredoxin" evidence="1">
    <location>
        <begin position="6"/>
        <end position="64"/>
    </location>
</feature>
<dbReference type="Pfam" id="PF00462">
    <property type="entry name" value="Glutaredoxin"/>
    <property type="match status" value="1"/>
</dbReference>
<name>A0ABU3X5C5_9BACI</name>
<protein>
    <submittedName>
        <fullName evidence="2">Glutaredoxin family protein</fullName>
    </submittedName>
</protein>
<sequence>MVGKRVIIYSKDTCYYCTKAKKFLEELGVEYTEINVNQHPKAYKEIRSKTGTKGVPQLVIGEETVVGFNPDLIREKLEG</sequence>
<dbReference type="PANTHER" id="PTHR34386">
    <property type="entry name" value="GLUTAREDOXIN"/>
    <property type="match status" value="1"/>
</dbReference>
<dbReference type="PROSITE" id="PS51354">
    <property type="entry name" value="GLUTAREDOXIN_2"/>
    <property type="match status" value="1"/>
</dbReference>
<evidence type="ECO:0000259" key="1">
    <source>
        <dbReference type="Pfam" id="PF00462"/>
    </source>
</evidence>
<dbReference type="CDD" id="cd02976">
    <property type="entry name" value="NrdH"/>
    <property type="match status" value="1"/>
</dbReference>
<proteinExistence type="predicted"/>
<dbReference type="SUPFAM" id="SSF52833">
    <property type="entry name" value="Thioredoxin-like"/>
    <property type="match status" value="1"/>
</dbReference>
<dbReference type="Proteomes" id="UP001287282">
    <property type="component" value="Unassembled WGS sequence"/>
</dbReference>
<reference evidence="2 3" key="1">
    <citation type="submission" date="2023-10" db="EMBL/GenBank/DDBJ databases">
        <title>Screening of Alkalihalobacillus lindianensis BZ-TG-R113 and Its Alleviation of Salt Stress on Rapeseed Growth.</title>
        <authorList>
            <person name="Zhao B."/>
            <person name="Guo T."/>
        </authorList>
    </citation>
    <scope>NUCLEOTIDE SEQUENCE [LARGE SCALE GENOMIC DNA]</scope>
    <source>
        <strain evidence="2 3">BZ-TG-R113</strain>
    </source>
</reference>
<dbReference type="PRINTS" id="PR00160">
    <property type="entry name" value="GLUTAREDOXIN"/>
</dbReference>
<comment type="caution">
    <text evidence="2">The sequence shown here is derived from an EMBL/GenBank/DDBJ whole genome shotgun (WGS) entry which is preliminary data.</text>
</comment>
<dbReference type="EMBL" id="JAWJBA010000001">
    <property type="protein sequence ID" value="MDV2683095.1"/>
    <property type="molecule type" value="Genomic_DNA"/>
</dbReference>
<evidence type="ECO:0000313" key="2">
    <source>
        <dbReference type="EMBL" id="MDV2683095.1"/>
    </source>
</evidence>
<dbReference type="InterPro" id="IPR014025">
    <property type="entry name" value="Glutaredoxin_subgr"/>
</dbReference>
<evidence type="ECO:0000313" key="3">
    <source>
        <dbReference type="Proteomes" id="UP001287282"/>
    </source>
</evidence>
<dbReference type="InterPro" id="IPR036249">
    <property type="entry name" value="Thioredoxin-like_sf"/>
</dbReference>
<dbReference type="Gene3D" id="3.40.30.10">
    <property type="entry name" value="Glutaredoxin"/>
    <property type="match status" value="1"/>
</dbReference>
<dbReference type="PANTHER" id="PTHR34386:SF1">
    <property type="entry name" value="GLUTAREDOXIN-LIKE PROTEIN NRDH"/>
    <property type="match status" value="1"/>
</dbReference>
<dbReference type="InterPro" id="IPR051548">
    <property type="entry name" value="Grx-like_ET"/>
</dbReference>
<organism evidence="2 3">
    <name type="scientific">Alkalihalophilus lindianensis</name>
    <dbReference type="NCBI Taxonomy" id="1630542"/>
    <lineage>
        <taxon>Bacteria</taxon>
        <taxon>Bacillati</taxon>
        <taxon>Bacillota</taxon>
        <taxon>Bacilli</taxon>
        <taxon>Bacillales</taxon>
        <taxon>Bacillaceae</taxon>
        <taxon>Alkalihalophilus</taxon>
    </lineage>
</organism>
<keyword evidence="3" id="KW-1185">Reference proteome</keyword>
<dbReference type="RefSeq" id="WP_317120420.1">
    <property type="nucleotide sequence ID" value="NZ_JAWJBA010000001.1"/>
</dbReference>
<accession>A0ABU3X5C5</accession>
<dbReference type="InterPro" id="IPR002109">
    <property type="entry name" value="Glutaredoxin"/>
</dbReference>